<reference evidence="1 2" key="1">
    <citation type="journal article" date="2016" name="Nat. Commun.">
        <title>Thousands of microbial genomes shed light on interconnected biogeochemical processes in an aquifer system.</title>
        <authorList>
            <person name="Anantharaman K."/>
            <person name="Brown C.T."/>
            <person name="Hug L.A."/>
            <person name="Sharon I."/>
            <person name="Castelle C.J."/>
            <person name="Probst A.J."/>
            <person name="Thomas B.C."/>
            <person name="Singh A."/>
            <person name="Wilkins M.J."/>
            <person name="Karaoz U."/>
            <person name="Brodie E.L."/>
            <person name="Williams K.H."/>
            <person name="Hubbard S.S."/>
            <person name="Banfield J.F."/>
        </authorList>
    </citation>
    <scope>NUCLEOTIDE SEQUENCE [LARGE SCALE GENOMIC DNA]</scope>
</reference>
<sequence length="269" mass="31281">MKNFESSYQENKNKEIFQKKLEVLNLVKNELEKSSEILSAKIYGSWLYSEKSIDLDICTIVPSQNSIVDSDVYLSLKELKERLNKGTNQDIDLVPHTEDELNDKRSTLYNPRYNPSLVDGKDIKGELKIEPIFDKENKFGFEDLAAYVLLDNRTICRRQLIRSLNPNETKIFISKILHGPGNALTYHACKNKEKYIATPSNIKESLELFDETYKLNSKPAEIFLKECRKNFNFGKAAKLIMWYEHLVSKVLYEKEGYNDFCIKLAKENL</sequence>
<dbReference type="EMBL" id="MFTL01000002">
    <property type="protein sequence ID" value="OGI62199.1"/>
    <property type="molecule type" value="Genomic_DNA"/>
</dbReference>
<accession>A0A1F6UXZ3</accession>
<proteinExistence type="predicted"/>
<gene>
    <name evidence="1" type="ORF">A2645_00200</name>
</gene>
<evidence type="ECO:0000313" key="2">
    <source>
        <dbReference type="Proteomes" id="UP000182253"/>
    </source>
</evidence>
<organism evidence="1 2">
    <name type="scientific">Candidatus Nomurabacteria bacterium RIFCSPHIGHO2_01_FULL_39_9</name>
    <dbReference type="NCBI Taxonomy" id="1801735"/>
    <lineage>
        <taxon>Bacteria</taxon>
        <taxon>Candidatus Nomuraibacteriota</taxon>
    </lineage>
</organism>
<evidence type="ECO:0000313" key="1">
    <source>
        <dbReference type="EMBL" id="OGI62199.1"/>
    </source>
</evidence>
<dbReference type="Proteomes" id="UP000182253">
    <property type="component" value="Unassembled WGS sequence"/>
</dbReference>
<dbReference type="STRING" id="1801735.A2645_00200"/>
<comment type="caution">
    <text evidence="1">The sequence shown here is derived from an EMBL/GenBank/DDBJ whole genome shotgun (WGS) entry which is preliminary data.</text>
</comment>
<dbReference type="AlphaFoldDB" id="A0A1F6UXZ3"/>
<name>A0A1F6UXZ3_9BACT</name>
<protein>
    <submittedName>
        <fullName evidence="1">Uncharacterized protein</fullName>
    </submittedName>
</protein>